<sequence length="331" mass="35848">MATCIDCSIGVSRQDQVTDAMVEAGLDGAEYIPNADNRKWMRAALEAALASQPVPAVAVTDAMVHAYKHSFGEYMDKSALGHITPPTPDVGFHATKYALGVALAPATQAVPDLLAALTEISQRANESGTGEIALVDTIHAMHRIATNAIAKAGGRVVKNPTNETPLLAMEAEAVTRTDILREWFGGDRYGRDYEYLDANFGTQADRVVAYLAARTSPPKPQIDKGIVEALREARQFILAPAEDLLWGVVHRIDAAIADGLVPGWKPIETAPKDRLIDIWLKTGVRWCDCYYDQICGEWRTSRPSGRLVSVKEAVATHWQEPPGAPVPQGVA</sequence>
<evidence type="ECO:0008006" key="3">
    <source>
        <dbReference type="Google" id="ProtNLM"/>
    </source>
</evidence>
<protein>
    <recommendedName>
        <fullName evidence="3">DUF551 domain-containing protein</fullName>
    </recommendedName>
</protein>
<comment type="caution">
    <text evidence="1">The sequence shown here is derived from an EMBL/GenBank/DDBJ whole genome shotgun (WGS) entry which is preliminary data.</text>
</comment>
<accession>A0ABN8JR32</accession>
<name>A0ABN8JR32_9HYPH</name>
<gene>
    <name evidence="1" type="ORF">MES4922_210087</name>
</gene>
<evidence type="ECO:0000313" key="2">
    <source>
        <dbReference type="Proteomes" id="UP001152604"/>
    </source>
</evidence>
<evidence type="ECO:0000313" key="1">
    <source>
        <dbReference type="EMBL" id="CAH2399098.1"/>
    </source>
</evidence>
<proteinExistence type="predicted"/>
<dbReference type="Proteomes" id="UP001152604">
    <property type="component" value="Unassembled WGS sequence"/>
</dbReference>
<organism evidence="1 2">
    <name type="scientific">Mesorhizobium ventifaucium</name>
    <dbReference type="NCBI Taxonomy" id="666020"/>
    <lineage>
        <taxon>Bacteria</taxon>
        <taxon>Pseudomonadati</taxon>
        <taxon>Pseudomonadota</taxon>
        <taxon>Alphaproteobacteria</taxon>
        <taxon>Hyphomicrobiales</taxon>
        <taxon>Phyllobacteriaceae</taxon>
        <taxon>Mesorhizobium</taxon>
    </lineage>
</organism>
<keyword evidence="2" id="KW-1185">Reference proteome</keyword>
<reference evidence="1" key="1">
    <citation type="submission" date="2022-03" db="EMBL/GenBank/DDBJ databases">
        <authorList>
            <person name="Brunel B."/>
        </authorList>
    </citation>
    <scope>NUCLEOTIDE SEQUENCE</scope>
    <source>
        <strain evidence="1">STM4922sample</strain>
    </source>
</reference>
<dbReference type="EMBL" id="CAKXZS010000014">
    <property type="protein sequence ID" value="CAH2399098.1"/>
    <property type="molecule type" value="Genomic_DNA"/>
</dbReference>